<name>A0A8H6LXS7_9AGAR</name>
<comment type="caution">
    <text evidence="2">The sequence shown here is derived from an EMBL/GenBank/DDBJ whole genome shotgun (WGS) entry which is preliminary data.</text>
</comment>
<proteinExistence type="predicted"/>
<sequence>MPRHSGLDELLNSNNIPSFSQVASVQQEIDGLSERIAKLQGQLEALESQRRQHQGILSPIRRIPLEILGEIFALVLPDILRVGDRKMLRHLGLVCKSWQNPSLLLHQLWSSLRLDEPLQDGGYGRVVS</sequence>
<organism evidence="2 3">
    <name type="scientific">Ephemerocybe angulata</name>
    <dbReference type="NCBI Taxonomy" id="980116"/>
    <lineage>
        <taxon>Eukaryota</taxon>
        <taxon>Fungi</taxon>
        <taxon>Dikarya</taxon>
        <taxon>Basidiomycota</taxon>
        <taxon>Agaricomycotina</taxon>
        <taxon>Agaricomycetes</taxon>
        <taxon>Agaricomycetidae</taxon>
        <taxon>Agaricales</taxon>
        <taxon>Agaricineae</taxon>
        <taxon>Psathyrellaceae</taxon>
        <taxon>Ephemerocybe</taxon>
    </lineage>
</organism>
<feature type="coiled-coil region" evidence="1">
    <location>
        <begin position="22"/>
        <end position="56"/>
    </location>
</feature>
<keyword evidence="3" id="KW-1185">Reference proteome</keyword>
<protein>
    <recommendedName>
        <fullName evidence="4">F-box domain-containing protein</fullName>
    </recommendedName>
</protein>
<evidence type="ECO:0000313" key="3">
    <source>
        <dbReference type="Proteomes" id="UP000521943"/>
    </source>
</evidence>
<dbReference type="Proteomes" id="UP000521943">
    <property type="component" value="Unassembled WGS sequence"/>
</dbReference>
<keyword evidence="1" id="KW-0175">Coiled coil</keyword>
<accession>A0A8H6LXS7</accession>
<dbReference type="AlphaFoldDB" id="A0A8H6LXS7"/>
<dbReference type="OrthoDB" id="3269400at2759"/>
<evidence type="ECO:0000313" key="2">
    <source>
        <dbReference type="EMBL" id="KAF6746014.1"/>
    </source>
</evidence>
<gene>
    <name evidence="2" type="ORF">DFP72DRAFT_641379</name>
</gene>
<evidence type="ECO:0000256" key="1">
    <source>
        <dbReference type="SAM" id="Coils"/>
    </source>
</evidence>
<reference evidence="2 3" key="1">
    <citation type="submission" date="2020-07" db="EMBL/GenBank/DDBJ databases">
        <title>Comparative genomics of pyrophilous fungi reveals a link between fire events and developmental genes.</title>
        <authorList>
            <consortium name="DOE Joint Genome Institute"/>
            <person name="Steindorff A.S."/>
            <person name="Carver A."/>
            <person name="Calhoun S."/>
            <person name="Stillman K."/>
            <person name="Liu H."/>
            <person name="Lipzen A."/>
            <person name="Pangilinan J."/>
            <person name="Labutti K."/>
            <person name="Bruns T.D."/>
            <person name="Grigoriev I.V."/>
        </authorList>
    </citation>
    <scope>NUCLEOTIDE SEQUENCE [LARGE SCALE GENOMIC DNA]</scope>
    <source>
        <strain evidence="2 3">CBS 144469</strain>
    </source>
</reference>
<dbReference type="EMBL" id="JACGCI010000097">
    <property type="protein sequence ID" value="KAF6746014.1"/>
    <property type="molecule type" value="Genomic_DNA"/>
</dbReference>
<evidence type="ECO:0008006" key="4">
    <source>
        <dbReference type="Google" id="ProtNLM"/>
    </source>
</evidence>